<accession>A0ABU5ICX4</accession>
<protein>
    <submittedName>
        <fullName evidence="2">Uncharacterized protein</fullName>
    </submittedName>
</protein>
<dbReference type="EMBL" id="JAXOJX010000013">
    <property type="protein sequence ID" value="MDZ5456973.1"/>
    <property type="molecule type" value="Genomic_DNA"/>
</dbReference>
<keyword evidence="3" id="KW-1185">Reference proteome</keyword>
<name>A0ABU5ICX4_9BURK</name>
<dbReference type="RefSeq" id="WP_322465402.1">
    <property type="nucleotide sequence ID" value="NZ_JAXOJX010000013.1"/>
</dbReference>
<evidence type="ECO:0000256" key="1">
    <source>
        <dbReference type="SAM" id="MobiDB-lite"/>
    </source>
</evidence>
<dbReference type="Proteomes" id="UP001293718">
    <property type="component" value="Unassembled WGS sequence"/>
</dbReference>
<proteinExistence type="predicted"/>
<gene>
    <name evidence="2" type="ORF">SM757_10375</name>
</gene>
<evidence type="ECO:0000313" key="2">
    <source>
        <dbReference type="EMBL" id="MDZ5456973.1"/>
    </source>
</evidence>
<organism evidence="2 3">
    <name type="scientific">Azohydromonas lata</name>
    <dbReference type="NCBI Taxonomy" id="45677"/>
    <lineage>
        <taxon>Bacteria</taxon>
        <taxon>Pseudomonadati</taxon>
        <taxon>Pseudomonadota</taxon>
        <taxon>Betaproteobacteria</taxon>
        <taxon>Burkholderiales</taxon>
        <taxon>Sphaerotilaceae</taxon>
        <taxon>Azohydromonas</taxon>
    </lineage>
</organism>
<evidence type="ECO:0000313" key="3">
    <source>
        <dbReference type="Proteomes" id="UP001293718"/>
    </source>
</evidence>
<comment type="caution">
    <text evidence="2">The sequence shown here is derived from an EMBL/GenBank/DDBJ whole genome shotgun (WGS) entry which is preliminary data.</text>
</comment>
<reference evidence="2 3" key="1">
    <citation type="submission" date="2023-11" db="EMBL/GenBank/DDBJ databases">
        <title>Draft genome of Azohydromonas lata strain H1 (DSM1123), a polyhydroxyalkanoate producer.</title>
        <authorList>
            <person name="Traversa D."/>
            <person name="D'Addabbo P."/>
            <person name="Pazzani C."/>
            <person name="Manzari C."/>
            <person name="Chiara M."/>
            <person name="Scrascia M."/>
        </authorList>
    </citation>
    <scope>NUCLEOTIDE SEQUENCE [LARGE SCALE GENOMIC DNA]</scope>
    <source>
        <strain evidence="2 3">H1</strain>
    </source>
</reference>
<sequence length="57" mass="6366">MLTPAYHDLIRLLAQQAAREWSLGQRHPADEPQPHPQKWDGAGEGLQPSPTPDMPDL</sequence>
<feature type="region of interest" description="Disordered" evidence="1">
    <location>
        <begin position="21"/>
        <end position="57"/>
    </location>
</feature>